<evidence type="ECO:0000256" key="1">
    <source>
        <dbReference type="ARBA" id="ARBA00007448"/>
    </source>
</evidence>
<comment type="similarity">
    <text evidence="1">Belongs to the AAA ATPase family. BCS1 subfamily.</text>
</comment>
<dbReference type="InterPro" id="IPR003960">
    <property type="entry name" value="ATPase_AAA_CS"/>
</dbReference>
<dbReference type="Gene3D" id="3.40.50.300">
    <property type="entry name" value="P-loop containing nucleotide triphosphate hydrolases"/>
    <property type="match status" value="1"/>
</dbReference>
<dbReference type="Pfam" id="PF00004">
    <property type="entry name" value="AAA"/>
    <property type="match status" value="1"/>
</dbReference>
<feature type="domain" description="AAA+ ATPase" evidence="3">
    <location>
        <begin position="254"/>
        <end position="421"/>
    </location>
</feature>
<reference evidence="4" key="1">
    <citation type="submission" date="2019-09" db="EMBL/GenBank/DDBJ databases">
        <authorList>
            <person name="Needham M D."/>
        </authorList>
    </citation>
    <scope>NUCLEOTIDE SEQUENCE</scope>
</reference>
<gene>
    <name evidence="4" type="ORF">CPAV1605_1509</name>
</gene>
<dbReference type="GO" id="GO:0016887">
    <property type="term" value="F:ATP hydrolysis activity"/>
    <property type="evidence" value="ECO:0007669"/>
    <property type="project" value="InterPro"/>
</dbReference>
<dbReference type="InterPro" id="IPR003959">
    <property type="entry name" value="ATPase_AAA_core"/>
</dbReference>
<dbReference type="GO" id="GO:0005524">
    <property type="term" value="F:ATP binding"/>
    <property type="evidence" value="ECO:0007669"/>
    <property type="project" value="InterPro"/>
</dbReference>
<evidence type="ECO:0000256" key="2">
    <source>
        <dbReference type="SAM" id="Phobius"/>
    </source>
</evidence>
<dbReference type="InterPro" id="IPR050747">
    <property type="entry name" value="Mitochondrial_chaperone_BCS1"/>
</dbReference>
<dbReference type="PROSITE" id="PS00674">
    <property type="entry name" value="AAA"/>
    <property type="match status" value="1"/>
</dbReference>
<protein>
    <submittedName>
        <fullName evidence="4">ATPase family associated with various cellular activities (AAA)</fullName>
    </submittedName>
</protein>
<sequence>MNSLQFMLNNQILTMFNTGNVAIDMLIGMTLCSLMTTLITLVKFNDIFKFITKFYNKLRSNKEKKMITFSCKKDYGYPDTFKAILYYINKCPNDHLSHLKFITDTKYNSKSDMDEDENFFVIDEDKEIKIADNYYVCFSTFDENQKMRDGTQKTIVNFELDVYTYNKSLENLKEFIQTITEQYEKYIMEKSIKNQYFIECNYDSKKDRIRYEKYIFSTNRSYQNIFFDQKKEVLSKIQFFLNNKDWYNTRGIPYTLGLLFYGDPGCGKTSLIKAIMKETKRHAISINLSNDFDLDKLKKLMLDESVADLMIPQENRIFILEDIDAMGDIVKDRDLIEQEKTHKIKSNDGETTDKTSMVLAEALKVSEKNKNNLSCLLNIIDGIIECPGRIIIMTTNKEKTLDKALIRPGRIDMKVNFTKCSKVMAQNLLELFYEKKIPLSKLSTFKENSLTPAEVMELCFSNPEINDVVDKLNVIE</sequence>
<evidence type="ECO:0000313" key="4">
    <source>
        <dbReference type="EMBL" id="VVU95753.1"/>
    </source>
</evidence>
<organism evidence="4">
    <name type="scientific">seawater metagenome</name>
    <dbReference type="NCBI Taxonomy" id="1561972"/>
    <lineage>
        <taxon>unclassified sequences</taxon>
        <taxon>metagenomes</taxon>
        <taxon>ecological metagenomes</taxon>
    </lineage>
</organism>
<keyword evidence="2" id="KW-0472">Membrane</keyword>
<accession>A0A5E8CK15</accession>
<proteinExistence type="inferred from homology"/>
<evidence type="ECO:0000259" key="3">
    <source>
        <dbReference type="SMART" id="SM00382"/>
    </source>
</evidence>
<dbReference type="SUPFAM" id="SSF52540">
    <property type="entry name" value="P-loop containing nucleoside triphosphate hydrolases"/>
    <property type="match status" value="1"/>
</dbReference>
<dbReference type="AlphaFoldDB" id="A0A5E8CK15"/>
<name>A0A5E8CK15_9ZZZZ</name>
<dbReference type="InterPro" id="IPR027417">
    <property type="entry name" value="P-loop_NTPase"/>
</dbReference>
<dbReference type="PANTHER" id="PTHR23070">
    <property type="entry name" value="BCS1 AAA-TYPE ATPASE"/>
    <property type="match status" value="1"/>
</dbReference>
<feature type="transmembrane region" description="Helical" evidence="2">
    <location>
        <begin position="21"/>
        <end position="42"/>
    </location>
</feature>
<keyword evidence="2" id="KW-1133">Transmembrane helix</keyword>
<keyword evidence="2" id="KW-0812">Transmembrane</keyword>
<dbReference type="SMART" id="SM00382">
    <property type="entry name" value="AAA"/>
    <property type="match status" value="1"/>
</dbReference>
<dbReference type="InterPro" id="IPR003593">
    <property type="entry name" value="AAA+_ATPase"/>
</dbReference>
<dbReference type="EMBL" id="CABVLZ010000010">
    <property type="protein sequence ID" value="VVU95753.1"/>
    <property type="molecule type" value="Genomic_DNA"/>
</dbReference>